<dbReference type="HAMAP" id="MF_00074">
    <property type="entry name" value="16SrRNA_methyltr_G"/>
    <property type="match status" value="1"/>
</dbReference>
<keyword evidence="3 6" id="KW-0489">Methyltransferase</keyword>
<dbReference type="SUPFAM" id="SSF53335">
    <property type="entry name" value="S-adenosyl-L-methionine-dependent methyltransferases"/>
    <property type="match status" value="1"/>
</dbReference>
<reference evidence="7" key="1">
    <citation type="submission" date="2022-01" db="EMBL/GenBank/DDBJ databases">
        <authorList>
            <person name="Karlyshev A.V."/>
            <person name="Jaspars M."/>
        </authorList>
    </citation>
    <scope>NUCLEOTIDE SEQUENCE</scope>
    <source>
        <strain evidence="7">AGSA3-2</strain>
    </source>
</reference>
<comment type="caution">
    <text evidence="7">The sequence shown here is derived from an EMBL/GenBank/DDBJ whole genome shotgun (WGS) entry which is preliminary data.</text>
</comment>
<feature type="binding site" evidence="6">
    <location>
        <begin position="127"/>
        <end position="128"/>
    </location>
    <ligand>
        <name>S-adenosyl-L-methionine</name>
        <dbReference type="ChEBI" id="CHEBI:59789"/>
    </ligand>
</feature>
<dbReference type="InterPro" id="IPR003682">
    <property type="entry name" value="rRNA_ssu_MeTfrase_G"/>
</dbReference>
<dbReference type="RefSeq" id="WP_022997373.1">
    <property type="nucleotide sequence ID" value="NZ_CBDDTQ010000003.1"/>
</dbReference>
<evidence type="ECO:0000313" key="8">
    <source>
        <dbReference type="Proteomes" id="UP001107961"/>
    </source>
</evidence>
<proteinExistence type="inferred from homology"/>
<evidence type="ECO:0000256" key="3">
    <source>
        <dbReference type="ARBA" id="ARBA00022603"/>
    </source>
</evidence>
<dbReference type="AlphaFoldDB" id="A0A9Q3ZGL4"/>
<feature type="binding site" evidence="6">
    <location>
        <position position="140"/>
    </location>
    <ligand>
        <name>S-adenosyl-L-methionine</name>
        <dbReference type="ChEBI" id="CHEBI:59789"/>
    </ligand>
</feature>
<dbReference type="PANTHER" id="PTHR31760:SF0">
    <property type="entry name" value="S-ADENOSYL-L-METHIONINE-DEPENDENT METHYLTRANSFERASES SUPERFAMILY PROTEIN"/>
    <property type="match status" value="1"/>
</dbReference>
<feature type="binding site" evidence="6">
    <location>
        <position position="81"/>
    </location>
    <ligand>
        <name>S-adenosyl-L-methionine</name>
        <dbReference type="ChEBI" id="CHEBI:59789"/>
    </ligand>
</feature>
<keyword evidence="1 6" id="KW-0963">Cytoplasm</keyword>
<evidence type="ECO:0000256" key="5">
    <source>
        <dbReference type="ARBA" id="ARBA00022691"/>
    </source>
</evidence>
<dbReference type="GO" id="GO:0005829">
    <property type="term" value="C:cytosol"/>
    <property type="evidence" value="ECO:0007669"/>
    <property type="project" value="TreeGrafter"/>
</dbReference>
<dbReference type="Gene3D" id="3.40.50.150">
    <property type="entry name" value="Vaccinia Virus protein VP39"/>
    <property type="match status" value="1"/>
</dbReference>
<keyword evidence="5 6" id="KW-0949">S-adenosyl-L-methionine</keyword>
<comment type="subcellular location">
    <subcellularLocation>
        <location evidence="6">Cytoplasm</location>
    </subcellularLocation>
</comment>
<dbReference type="GeneID" id="94688910"/>
<dbReference type="EMBL" id="JAJVKT010000002">
    <property type="protein sequence ID" value="MCE7507437.1"/>
    <property type="molecule type" value="Genomic_DNA"/>
</dbReference>
<keyword evidence="2 6" id="KW-0698">rRNA processing</keyword>
<evidence type="ECO:0000256" key="4">
    <source>
        <dbReference type="ARBA" id="ARBA00022679"/>
    </source>
</evidence>
<sequence>MTEDQQRLARGLAELNIDLDREQQERLLLYRDLLVRWNRAYNLTAVRDPAEMVTRHLLDSLAVLPHVEPVDTLDVGTGAGLPGIPLALARPDQSFVLLDSNGKKLRFIRQARRELGLHNVEVVHARVEQYRKAPSQIISRAFAALPDMLELLGPLMQGDVRLLAMKAAAADQEMAALPACWRVQRETLSVPGLAESRVLLIVRRQ</sequence>
<dbReference type="NCBIfam" id="TIGR00138">
    <property type="entry name" value="rsmG_gidB"/>
    <property type="match status" value="1"/>
</dbReference>
<comment type="similarity">
    <text evidence="6">Belongs to the methyltransferase superfamily. RNA methyltransferase RsmG family.</text>
</comment>
<dbReference type="GO" id="GO:0070043">
    <property type="term" value="F:rRNA (guanine-N7-)-methyltransferase activity"/>
    <property type="evidence" value="ECO:0007669"/>
    <property type="project" value="UniProtKB-UniRule"/>
</dbReference>
<feature type="binding site" evidence="6">
    <location>
        <position position="76"/>
    </location>
    <ligand>
        <name>S-adenosyl-L-methionine</name>
        <dbReference type="ChEBI" id="CHEBI:59789"/>
    </ligand>
</feature>
<name>A0A9Q3ZGL4_9GAMM</name>
<gene>
    <name evidence="6 7" type="primary">rsmG</name>
    <name evidence="7" type="ORF">LZG35_02225</name>
</gene>
<evidence type="ECO:0000313" key="7">
    <source>
        <dbReference type="EMBL" id="MCE7507437.1"/>
    </source>
</evidence>
<dbReference type="InterPro" id="IPR029063">
    <property type="entry name" value="SAM-dependent_MTases_sf"/>
</dbReference>
<comment type="function">
    <text evidence="6">Specifically methylates the N7 position of guanine in position 527 of 16S rRNA.</text>
</comment>
<evidence type="ECO:0000256" key="2">
    <source>
        <dbReference type="ARBA" id="ARBA00022552"/>
    </source>
</evidence>
<organism evidence="7 8">
    <name type="scientific">Alloalcanivorax xenomutans</name>
    <dbReference type="NCBI Taxonomy" id="1094342"/>
    <lineage>
        <taxon>Bacteria</taxon>
        <taxon>Pseudomonadati</taxon>
        <taxon>Pseudomonadota</taxon>
        <taxon>Gammaproteobacteria</taxon>
        <taxon>Oceanospirillales</taxon>
        <taxon>Alcanivoracaceae</taxon>
        <taxon>Alloalcanivorax</taxon>
    </lineage>
</organism>
<protein>
    <recommendedName>
        <fullName evidence="6">Ribosomal RNA small subunit methyltransferase G</fullName>
        <ecNumber evidence="6">2.1.1.170</ecNumber>
    </recommendedName>
    <alternativeName>
        <fullName evidence="6">16S rRNA 7-methylguanosine methyltransferase</fullName>
        <shortName evidence="6">16S rRNA m7G methyltransferase</shortName>
    </alternativeName>
</protein>
<accession>A0A9Q3ZGL4</accession>
<dbReference type="PANTHER" id="PTHR31760">
    <property type="entry name" value="S-ADENOSYL-L-METHIONINE-DEPENDENT METHYLTRANSFERASES SUPERFAMILY PROTEIN"/>
    <property type="match status" value="1"/>
</dbReference>
<dbReference type="EC" id="2.1.1.170" evidence="6"/>
<evidence type="ECO:0000256" key="6">
    <source>
        <dbReference type="HAMAP-Rule" id="MF_00074"/>
    </source>
</evidence>
<dbReference type="Proteomes" id="UP001107961">
    <property type="component" value="Unassembled WGS sequence"/>
</dbReference>
<dbReference type="KEGG" id="axe:P40_21590"/>
<comment type="catalytic activity">
    <reaction evidence="6">
        <text>guanosine(527) in 16S rRNA + S-adenosyl-L-methionine = N(7)-methylguanosine(527) in 16S rRNA + S-adenosyl-L-homocysteine</text>
        <dbReference type="Rhea" id="RHEA:42732"/>
        <dbReference type="Rhea" id="RHEA-COMP:10209"/>
        <dbReference type="Rhea" id="RHEA-COMP:10210"/>
        <dbReference type="ChEBI" id="CHEBI:57856"/>
        <dbReference type="ChEBI" id="CHEBI:59789"/>
        <dbReference type="ChEBI" id="CHEBI:74269"/>
        <dbReference type="ChEBI" id="CHEBI:74480"/>
        <dbReference type="EC" id="2.1.1.170"/>
    </reaction>
</comment>
<keyword evidence="8" id="KW-1185">Reference proteome</keyword>
<keyword evidence="4 6" id="KW-0808">Transferase</keyword>
<dbReference type="CDD" id="cd02440">
    <property type="entry name" value="AdoMet_MTases"/>
    <property type="match status" value="1"/>
</dbReference>
<dbReference type="PIRSF" id="PIRSF003078">
    <property type="entry name" value="GidB"/>
    <property type="match status" value="1"/>
</dbReference>
<comment type="caution">
    <text evidence="6">Lacks conserved residue(s) required for the propagation of feature annotation.</text>
</comment>
<evidence type="ECO:0000256" key="1">
    <source>
        <dbReference type="ARBA" id="ARBA00022490"/>
    </source>
</evidence>
<dbReference type="Pfam" id="PF02527">
    <property type="entry name" value="GidB"/>
    <property type="match status" value="1"/>
</dbReference>